<name>A0A840XQS6_9MICO</name>
<dbReference type="Pfam" id="PF04250">
    <property type="entry name" value="DUF429"/>
    <property type="match status" value="1"/>
</dbReference>
<protein>
    <recommendedName>
        <fullName evidence="3">DUF429 domain-containing protein</fullName>
    </recommendedName>
</protein>
<accession>A0A840XQS6</accession>
<dbReference type="RefSeq" id="WP_341799993.1">
    <property type="nucleotide sequence ID" value="NZ_BAAANZ010000008.1"/>
</dbReference>
<dbReference type="AlphaFoldDB" id="A0A840XQS6"/>
<evidence type="ECO:0000313" key="1">
    <source>
        <dbReference type="EMBL" id="MBB5618898.1"/>
    </source>
</evidence>
<gene>
    <name evidence="1" type="ORF">BJ959_002394</name>
</gene>
<keyword evidence="2" id="KW-1185">Reference proteome</keyword>
<evidence type="ECO:0000313" key="2">
    <source>
        <dbReference type="Proteomes" id="UP000552883"/>
    </source>
</evidence>
<evidence type="ECO:0008006" key="3">
    <source>
        <dbReference type="Google" id="ProtNLM"/>
    </source>
</evidence>
<comment type="caution">
    <text evidence="1">The sequence shown here is derived from an EMBL/GenBank/DDBJ whole genome shotgun (WGS) entry which is preliminary data.</text>
</comment>
<sequence length="258" mass="27331">MSTVRVAGVDLAAEAAGTALAVLRVEAGGREPGSVALEHLRLGVDDDTLIAETRTVALIGIDCAFGWPVDFVDFVARQASGARLASDDTGDLAWRRRLAHRETDRVVTERTGARPLSVATDRLGMTALRCAVLLDRLAGDGRVVDRAGEHPSAVVEVYPAMALRVWGLARPGYKLTTDARAALIADLRRAAPWLELGDHEPLMRASADALDAVLAALVALAHRAGHSVPPTAAQRDRARVEGWVAIPTVGLAELGRVP</sequence>
<dbReference type="InterPro" id="IPR007362">
    <property type="entry name" value="DUF429"/>
</dbReference>
<reference evidence="1 2" key="1">
    <citation type="submission" date="2020-08" db="EMBL/GenBank/DDBJ databases">
        <title>Sequencing the genomes of 1000 actinobacteria strains.</title>
        <authorList>
            <person name="Klenk H.-P."/>
        </authorList>
    </citation>
    <scope>NUCLEOTIDE SEQUENCE [LARGE SCALE GENOMIC DNA]</scope>
    <source>
        <strain evidence="1 2">DSM 23889</strain>
    </source>
</reference>
<dbReference type="Proteomes" id="UP000552883">
    <property type="component" value="Unassembled WGS sequence"/>
</dbReference>
<proteinExistence type="predicted"/>
<dbReference type="EMBL" id="JACHBS010000001">
    <property type="protein sequence ID" value="MBB5618898.1"/>
    <property type="molecule type" value="Genomic_DNA"/>
</dbReference>
<organism evidence="1 2">
    <name type="scientific">Microcella frigidaquae</name>
    <dbReference type="NCBI Taxonomy" id="424758"/>
    <lineage>
        <taxon>Bacteria</taxon>
        <taxon>Bacillati</taxon>
        <taxon>Actinomycetota</taxon>
        <taxon>Actinomycetes</taxon>
        <taxon>Micrococcales</taxon>
        <taxon>Microbacteriaceae</taxon>
        <taxon>Microcella</taxon>
    </lineage>
</organism>